<sequence length="369" mass="40700">MATIPLELPSVDLYYDFSKKTVFYISCERNLFCVHVEEDNLCLPSLVPGESSEVKVSSDPLRVTSSSVTGYEDLLSVDGSTEDDALYVGSSSGTIFQVDKSSGRTVSQWTVNNSKDDAVVLKALRNMLVVGYDSGRVRLWDNRQTKKPVYSYRGHGDSVTDIIVREPKDTLDVNTVLSSGGEGTISVFELRSSSTPIVTESVRDEITCLGLIKNGSVVVGGTLEGDLIMFEWRLWDKLLDNCKGHPEAIGDMCSVDNDTLLTGSDDGLLRLVNIHPNQIIGVVGVPFELPIEKLILEPVSKTLICSSYESFVRCFDASCLYEQDSSTDIMKETIDTSVKDKKRKSFLGKRRKATFGNETISSFFDDLSN</sequence>
<dbReference type="Gramene" id="EME30064">
    <property type="protein sequence ID" value="EME30064"/>
    <property type="gene ID" value="Gasu_26490"/>
</dbReference>
<dbReference type="KEGG" id="gsl:Gasu_26490"/>
<dbReference type="EMBL" id="KB454503">
    <property type="protein sequence ID" value="EME30064.1"/>
    <property type="molecule type" value="Genomic_DNA"/>
</dbReference>
<dbReference type="InterPro" id="IPR015943">
    <property type="entry name" value="WD40/YVTN_repeat-like_dom_sf"/>
</dbReference>
<keyword evidence="2" id="KW-0853">WD repeat</keyword>
<dbReference type="OrthoDB" id="2288928at2759"/>
<dbReference type="Pfam" id="PF00400">
    <property type="entry name" value="WD40"/>
    <property type="match status" value="1"/>
</dbReference>
<evidence type="ECO:0000256" key="2">
    <source>
        <dbReference type="ARBA" id="ARBA00022574"/>
    </source>
</evidence>
<keyword evidence="3" id="KW-0677">Repeat</keyword>
<keyword evidence="5" id="KW-1185">Reference proteome</keyword>
<dbReference type="STRING" id="130081.M2Y2M0"/>
<reference evidence="5" key="1">
    <citation type="journal article" date="2013" name="Science">
        <title>Gene transfer from bacteria and archaea facilitated evolution of an extremophilic eukaryote.</title>
        <authorList>
            <person name="Schonknecht G."/>
            <person name="Chen W.H."/>
            <person name="Ternes C.M."/>
            <person name="Barbier G.G."/>
            <person name="Shrestha R.P."/>
            <person name="Stanke M."/>
            <person name="Brautigam A."/>
            <person name="Baker B.J."/>
            <person name="Banfield J.F."/>
            <person name="Garavito R.M."/>
            <person name="Carr K."/>
            <person name="Wilkerson C."/>
            <person name="Rensing S.A."/>
            <person name="Gagneul D."/>
            <person name="Dickenson N.E."/>
            <person name="Oesterhelt C."/>
            <person name="Lercher M.J."/>
            <person name="Weber A.P."/>
        </authorList>
    </citation>
    <scope>NUCLEOTIDE SEQUENCE [LARGE SCALE GENOMIC DNA]</scope>
    <source>
        <strain evidence="5">074W</strain>
    </source>
</reference>
<proteinExistence type="inferred from homology"/>
<dbReference type="AlphaFoldDB" id="M2Y2M0"/>
<dbReference type="PANTHER" id="PTHR44019:SF20">
    <property type="entry name" value="WD REPEAT-CONTAINING PROTEIN 55"/>
    <property type="match status" value="1"/>
</dbReference>
<name>M2Y2M0_GALSU</name>
<dbReference type="InterPro" id="IPR001680">
    <property type="entry name" value="WD40_rpt"/>
</dbReference>
<evidence type="ECO:0000256" key="1">
    <source>
        <dbReference type="ARBA" id="ARBA00007625"/>
    </source>
</evidence>
<dbReference type="SMART" id="SM00320">
    <property type="entry name" value="WD40"/>
    <property type="match status" value="5"/>
</dbReference>
<dbReference type="Gene3D" id="2.130.10.10">
    <property type="entry name" value="YVTN repeat-like/Quinoprotein amine dehydrogenase"/>
    <property type="match status" value="2"/>
</dbReference>
<accession>M2Y2M0</accession>
<organism evidence="4 5">
    <name type="scientific">Galdieria sulphuraria</name>
    <name type="common">Red alga</name>
    <dbReference type="NCBI Taxonomy" id="130081"/>
    <lineage>
        <taxon>Eukaryota</taxon>
        <taxon>Rhodophyta</taxon>
        <taxon>Bangiophyceae</taxon>
        <taxon>Galdieriales</taxon>
        <taxon>Galdieriaceae</taxon>
        <taxon>Galdieria</taxon>
    </lineage>
</organism>
<gene>
    <name evidence="4" type="ORF">Gasu_26490</name>
</gene>
<protein>
    <submittedName>
        <fullName evidence="4">Transducin family protein / WD-40 repeat family protein</fullName>
    </submittedName>
</protein>
<dbReference type="InterPro" id="IPR036322">
    <property type="entry name" value="WD40_repeat_dom_sf"/>
</dbReference>
<dbReference type="GeneID" id="17088822"/>
<dbReference type="Proteomes" id="UP000030680">
    <property type="component" value="Unassembled WGS sequence"/>
</dbReference>
<dbReference type="eggNOG" id="KOG2444">
    <property type="taxonomic scope" value="Eukaryota"/>
</dbReference>
<comment type="similarity">
    <text evidence="1">Belongs to the WD repeat WDR55 family.</text>
</comment>
<evidence type="ECO:0000313" key="5">
    <source>
        <dbReference type="Proteomes" id="UP000030680"/>
    </source>
</evidence>
<dbReference type="InterPro" id="IPR050505">
    <property type="entry name" value="WDR55/POC1"/>
</dbReference>
<evidence type="ECO:0000256" key="3">
    <source>
        <dbReference type="ARBA" id="ARBA00022737"/>
    </source>
</evidence>
<dbReference type="RefSeq" id="XP_005706584.1">
    <property type="nucleotide sequence ID" value="XM_005706527.1"/>
</dbReference>
<dbReference type="PANTHER" id="PTHR44019">
    <property type="entry name" value="WD REPEAT-CONTAINING PROTEIN 55"/>
    <property type="match status" value="1"/>
</dbReference>
<evidence type="ECO:0000313" key="4">
    <source>
        <dbReference type="EMBL" id="EME30064.1"/>
    </source>
</evidence>
<dbReference type="SUPFAM" id="SSF50978">
    <property type="entry name" value="WD40 repeat-like"/>
    <property type="match status" value="1"/>
</dbReference>